<accession>A0ABT9N292</accession>
<dbReference type="RefSeq" id="WP_306834961.1">
    <property type="nucleotide sequence ID" value="NZ_JAUSRA010000001.1"/>
</dbReference>
<comment type="caution">
    <text evidence="1">The sequence shown here is derived from an EMBL/GenBank/DDBJ whole genome shotgun (WGS) entry which is preliminary data.</text>
</comment>
<name>A0ABT9N292_9ACTN</name>
<sequence>MTDRPIRILLDASAIAAFCRGSVHVGEPMSEVLDEGAVVGLPLLCLIESHRLIAEADLLHHLVARESTVILAPAAEVWRDVAAYTDVVGRMDAASAAVDLDASLLTTQPELYSDLPDGGPIISAA</sequence>
<gene>
    <name evidence="1" type="ORF">J2S43_006078</name>
</gene>
<evidence type="ECO:0000313" key="1">
    <source>
        <dbReference type="EMBL" id="MDP9797566.1"/>
    </source>
</evidence>
<dbReference type="EMBL" id="JAUSRA010000001">
    <property type="protein sequence ID" value="MDP9797566.1"/>
    <property type="molecule type" value="Genomic_DNA"/>
</dbReference>
<evidence type="ECO:0000313" key="2">
    <source>
        <dbReference type="Proteomes" id="UP001240984"/>
    </source>
</evidence>
<protein>
    <recommendedName>
        <fullName evidence="3">PIN domain-containing protein</fullName>
    </recommendedName>
</protein>
<evidence type="ECO:0008006" key="3">
    <source>
        <dbReference type="Google" id="ProtNLM"/>
    </source>
</evidence>
<dbReference type="Proteomes" id="UP001240984">
    <property type="component" value="Unassembled WGS sequence"/>
</dbReference>
<organism evidence="1 2">
    <name type="scientific">Catenuloplanes nepalensis</name>
    <dbReference type="NCBI Taxonomy" id="587533"/>
    <lineage>
        <taxon>Bacteria</taxon>
        <taxon>Bacillati</taxon>
        <taxon>Actinomycetota</taxon>
        <taxon>Actinomycetes</taxon>
        <taxon>Micromonosporales</taxon>
        <taxon>Micromonosporaceae</taxon>
        <taxon>Catenuloplanes</taxon>
    </lineage>
</organism>
<reference evidence="1 2" key="1">
    <citation type="submission" date="2023-07" db="EMBL/GenBank/DDBJ databases">
        <title>Sequencing the genomes of 1000 actinobacteria strains.</title>
        <authorList>
            <person name="Klenk H.-P."/>
        </authorList>
    </citation>
    <scope>NUCLEOTIDE SEQUENCE [LARGE SCALE GENOMIC DNA]</scope>
    <source>
        <strain evidence="1 2">DSM 44710</strain>
    </source>
</reference>
<proteinExistence type="predicted"/>
<keyword evidence="2" id="KW-1185">Reference proteome</keyword>